<keyword evidence="1" id="KW-0472">Membrane</keyword>
<dbReference type="Proteomes" id="UP000005566">
    <property type="component" value="Unassembled WGS sequence"/>
</dbReference>
<sequence length="50" mass="5800">MDFSLYTIPKPFLQLQMTDILMFLVLSSNRNSFLILLIVIWDVGFATLGY</sequence>
<proteinExistence type="predicted"/>
<keyword evidence="1" id="KW-0812">Transmembrane</keyword>
<accession>H7FP62</accession>
<evidence type="ECO:0000313" key="3">
    <source>
        <dbReference type="Proteomes" id="UP000005566"/>
    </source>
</evidence>
<reference evidence="2 3" key="1">
    <citation type="journal article" date="2014" name="Acta Crystallogr. D">
        <title>Structure-based characterization and antifreeze properties of a hyperactive ice-binding protein from the Antarctic bacterium Flavobacterium frigoris PS1.</title>
        <authorList>
            <person name="Do H."/>
            <person name="Kim S.J."/>
            <person name="Kim H.J."/>
            <person name="Lee J.H."/>
        </authorList>
    </citation>
    <scope>NUCLEOTIDE SEQUENCE [LARGE SCALE GENOMIC DNA]</scope>
    <source>
        <strain evidence="2 3">PS1</strain>
    </source>
</reference>
<dbReference type="EMBL" id="AHKF01000012">
    <property type="protein sequence ID" value="EIA09744.1"/>
    <property type="molecule type" value="Genomic_DNA"/>
</dbReference>
<feature type="transmembrane region" description="Helical" evidence="1">
    <location>
        <begin position="20"/>
        <end position="41"/>
    </location>
</feature>
<evidence type="ECO:0000256" key="1">
    <source>
        <dbReference type="SAM" id="Phobius"/>
    </source>
</evidence>
<name>H7FP62_FLAFP</name>
<organism evidence="2 3">
    <name type="scientific">Flavobacterium frigoris (strain PS1)</name>
    <dbReference type="NCBI Taxonomy" id="1086011"/>
    <lineage>
        <taxon>Bacteria</taxon>
        <taxon>Pseudomonadati</taxon>
        <taxon>Bacteroidota</taxon>
        <taxon>Flavobacteriia</taxon>
        <taxon>Flavobacteriales</taxon>
        <taxon>Flavobacteriaceae</taxon>
        <taxon>Flavobacterium</taxon>
    </lineage>
</organism>
<dbReference type="STRING" id="1086011.HJ01_00960"/>
<evidence type="ECO:0000313" key="2">
    <source>
        <dbReference type="EMBL" id="EIA09744.1"/>
    </source>
</evidence>
<keyword evidence="1" id="KW-1133">Transmembrane helix</keyword>
<gene>
    <name evidence="2" type="ORF">HJ01_00960</name>
</gene>
<keyword evidence="3" id="KW-1185">Reference proteome</keyword>
<protein>
    <submittedName>
        <fullName evidence="2">Uncharacterized protein</fullName>
    </submittedName>
</protein>
<comment type="caution">
    <text evidence="2">The sequence shown here is derived from an EMBL/GenBank/DDBJ whole genome shotgun (WGS) entry which is preliminary data.</text>
</comment>
<dbReference type="AlphaFoldDB" id="H7FP62"/>